<protein>
    <recommendedName>
        <fullName evidence="2">EVE domain-containing protein</fullName>
    </recommendedName>
</protein>
<organism evidence="3">
    <name type="scientific">marine metagenome</name>
    <dbReference type="NCBI Taxonomy" id="408172"/>
    <lineage>
        <taxon>unclassified sequences</taxon>
        <taxon>metagenomes</taxon>
        <taxon>ecological metagenomes</taxon>
    </lineage>
</organism>
<dbReference type="AlphaFoldDB" id="A0A381QCZ4"/>
<dbReference type="CDD" id="cd21133">
    <property type="entry name" value="EVE"/>
    <property type="match status" value="1"/>
</dbReference>
<keyword evidence="1" id="KW-0597">Phosphoprotein</keyword>
<gene>
    <name evidence="3" type="ORF">METZ01_LOCUS29734</name>
</gene>
<dbReference type="FunFam" id="3.10.590.10:FF:000003">
    <property type="entry name" value="Thymocyte nuclear protein 1"/>
    <property type="match status" value="1"/>
</dbReference>
<accession>A0A381QCZ4</accession>
<dbReference type="InterPro" id="IPR052181">
    <property type="entry name" value="5hmC_binding"/>
</dbReference>
<dbReference type="SUPFAM" id="SSF88697">
    <property type="entry name" value="PUA domain-like"/>
    <property type="match status" value="1"/>
</dbReference>
<evidence type="ECO:0000256" key="1">
    <source>
        <dbReference type="ARBA" id="ARBA00022553"/>
    </source>
</evidence>
<dbReference type="EMBL" id="UINC01001294">
    <property type="protein sequence ID" value="SUZ76880.1"/>
    <property type="molecule type" value="Genomic_DNA"/>
</dbReference>
<sequence length="155" mass="18114">MAKQYWLMKSEPYVYSIEDLEKDGSTCWEGVRNYKARNNMRSMKTGDEVLYYHSNAKPPGVVGIARVCKEAYPDYYAFDENSDYFDPKSSPDNPRWWMVDVEFVSKIKNVDEPLGLHEIKSDPKLADMELIRYGRLSVQSVKKSEFDYVKKLAEL</sequence>
<dbReference type="InterPro" id="IPR047197">
    <property type="entry name" value="THYN1-like_EVE"/>
</dbReference>
<dbReference type="Pfam" id="PF01878">
    <property type="entry name" value="EVE"/>
    <property type="match status" value="1"/>
</dbReference>
<dbReference type="InterPro" id="IPR015947">
    <property type="entry name" value="PUA-like_sf"/>
</dbReference>
<dbReference type="Gene3D" id="3.10.590.10">
    <property type="entry name" value="ph1033 like domains"/>
    <property type="match status" value="1"/>
</dbReference>
<evidence type="ECO:0000313" key="3">
    <source>
        <dbReference type="EMBL" id="SUZ76880.1"/>
    </source>
</evidence>
<dbReference type="GO" id="GO:0005634">
    <property type="term" value="C:nucleus"/>
    <property type="evidence" value="ECO:0007669"/>
    <property type="project" value="TreeGrafter"/>
</dbReference>
<reference evidence="3" key="1">
    <citation type="submission" date="2018-05" db="EMBL/GenBank/DDBJ databases">
        <authorList>
            <person name="Lanie J.A."/>
            <person name="Ng W.-L."/>
            <person name="Kazmierczak K.M."/>
            <person name="Andrzejewski T.M."/>
            <person name="Davidsen T.M."/>
            <person name="Wayne K.J."/>
            <person name="Tettelin H."/>
            <person name="Glass J.I."/>
            <person name="Rusch D."/>
            <person name="Podicherti R."/>
            <person name="Tsui H.-C.T."/>
            <person name="Winkler M.E."/>
        </authorList>
    </citation>
    <scope>NUCLEOTIDE SEQUENCE</scope>
</reference>
<dbReference type="PANTHER" id="PTHR14087:SF7">
    <property type="entry name" value="THYMOCYTE NUCLEAR PROTEIN 1"/>
    <property type="match status" value="1"/>
</dbReference>
<dbReference type="PANTHER" id="PTHR14087">
    <property type="entry name" value="THYMOCYTE NUCLEAR PROTEIN 1"/>
    <property type="match status" value="1"/>
</dbReference>
<name>A0A381QCZ4_9ZZZZ</name>
<dbReference type="InterPro" id="IPR002740">
    <property type="entry name" value="EVE_domain"/>
</dbReference>
<feature type="domain" description="EVE" evidence="2">
    <location>
        <begin position="4"/>
        <end position="151"/>
    </location>
</feature>
<evidence type="ECO:0000259" key="2">
    <source>
        <dbReference type="Pfam" id="PF01878"/>
    </source>
</evidence>
<proteinExistence type="predicted"/>